<comment type="caution">
    <text evidence="12">Lacks conserved residue(s) required for the propagation of feature annotation.</text>
</comment>
<dbReference type="Gene3D" id="3.40.1360.10">
    <property type="match status" value="1"/>
</dbReference>
<proteinExistence type="inferred from homology"/>
<comment type="similarity">
    <text evidence="12 13">Belongs to the DnaG primase family.</text>
</comment>
<dbReference type="GO" id="GO:0008270">
    <property type="term" value="F:zinc ion binding"/>
    <property type="evidence" value="ECO:0007669"/>
    <property type="project" value="UniProtKB-KW"/>
</dbReference>
<dbReference type="AlphaFoldDB" id="A0A6N6VCN0"/>
<dbReference type="RefSeq" id="WP_152217621.1">
    <property type="nucleotide sequence ID" value="NZ_WESC01000023.1"/>
</dbReference>
<dbReference type="PANTHER" id="PTHR30313">
    <property type="entry name" value="DNA PRIMASE"/>
    <property type="match status" value="1"/>
</dbReference>
<feature type="region of interest" description="Disordered" evidence="14">
    <location>
        <begin position="424"/>
        <end position="443"/>
    </location>
</feature>
<dbReference type="FunFam" id="3.90.980.10:FF:000001">
    <property type="entry name" value="DNA primase"/>
    <property type="match status" value="1"/>
</dbReference>
<keyword evidence="5 12" id="KW-0235">DNA replication</keyword>
<dbReference type="InterPro" id="IPR006171">
    <property type="entry name" value="TOPRIM_dom"/>
</dbReference>
<dbReference type="SMART" id="SM00493">
    <property type="entry name" value="TOPRIM"/>
    <property type="match status" value="1"/>
</dbReference>
<dbReference type="Proteomes" id="UP000468901">
    <property type="component" value="Unassembled WGS sequence"/>
</dbReference>
<evidence type="ECO:0000256" key="8">
    <source>
        <dbReference type="ARBA" id="ARBA00022833"/>
    </source>
</evidence>
<keyword evidence="3 12" id="KW-0808">Transferase</keyword>
<evidence type="ECO:0000256" key="2">
    <source>
        <dbReference type="ARBA" id="ARBA00022515"/>
    </source>
</evidence>
<keyword evidence="9" id="KW-0460">Magnesium</keyword>
<keyword evidence="6 13" id="KW-0479">Metal-binding</keyword>
<evidence type="ECO:0000256" key="13">
    <source>
        <dbReference type="PIRNR" id="PIRNR002811"/>
    </source>
</evidence>
<dbReference type="Pfam" id="PF10410">
    <property type="entry name" value="DnaB_bind"/>
    <property type="match status" value="1"/>
</dbReference>
<dbReference type="GO" id="GO:0005737">
    <property type="term" value="C:cytoplasm"/>
    <property type="evidence" value="ECO:0007669"/>
    <property type="project" value="TreeGrafter"/>
</dbReference>
<dbReference type="GO" id="GO:1990077">
    <property type="term" value="C:primosome complex"/>
    <property type="evidence" value="ECO:0007669"/>
    <property type="project" value="UniProtKB-KW"/>
</dbReference>
<dbReference type="Gene3D" id="3.90.580.10">
    <property type="entry name" value="Zinc finger, CHC2-type domain"/>
    <property type="match status" value="1"/>
</dbReference>
<comment type="caution">
    <text evidence="16">The sequence shown here is derived from an EMBL/GenBank/DDBJ whole genome shotgun (WGS) entry which is preliminary data.</text>
</comment>
<evidence type="ECO:0000256" key="12">
    <source>
        <dbReference type="HAMAP-Rule" id="MF_00974"/>
    </source>
</evidence>
<dbReference type="NCBIfam" id="TIGR01391">
    <property type="entry name" value="dnaG"/>
    <property type="match status" value="1"/>
</dbReference>
<dbReference type="InterPro" id="IPR037068">
    <property type="entry name" value="DNA_primase_core_N_sf"/>
</dbReference>
<sequence length="633" mass="70587">MSFPKGFLDELKARIRVSEVVGRKVKLIRRGREFVGLSPFTNEKSPSFTVNDDKQFWHCFSSGEHGDVIKFLEKTENLSFIEAVERLASEAGLEMPQRDPHHVERAREEASLIDVMEMAAAFFREKLQAGVGAEARAYLDRRGLKRETIEKFGLGYAPEDRHALIGYLTAKGVKLAQMAEAGLIIAGPDIPEPYDRFRNRVMFPIADARGRTIAFGGRALDSEAKAKYLNSPETPLFHKGRGLYNLDRARKPAYDAGTVIAVEGYMDVIGMAQGGIENAVAPLGTALTEDQIGLMWRMAPEPILCFDGDKAGLRAAFRAVERVLPLLKPGHSLRFAMLPGGKDPDDLVREEGGDAMREVLAAARPLADMVWEKEVSAGTWDTPERRAALEARIEEVVGQIADPKVKTHYAQDLRGRIARLFGRDRGQGGARQPYDRGRSAGFGRQSWVPGKGGRFVRDPRLTPVTPELRRSALVQDKSAGVQKMEQLLLFVLLNHPELLEEYCEELARVEIRTPALDRLRNEIIDIAALHAPLDREALKNHLVSRDLADIAHRLEGGAALASERFAWPGSSREEAETGFLHTLERHHRTITLEAELRAAERALAEDMNEANWTRLQAIHAQLERSELVEGKTE</sequence>
<evidence type="ECO:0000256" key="11">
    <source>
        <dbReference type="ARBA" id="ARBA00023163"/>
    </source>
</evidence>
<comment type="function">
    <text evidence="12 13">RNA polymerase that catalyzes the synthesis of short RNA molecules used as primers for DNA polymerase during DNA replication.</text>
</comment>
<feature type="domain" description="Toprim" evidence="15">
    <location>
        <begin position="257"/>
        <end position="339"/>
    </location>
</feature>
<organism evidence="16 17">
    <name type="scientific">Parvibaculum sedimenti</name>
    <dbReference type="NCBI Taxonomy" id="2608632"/>
    <lineage>
        <taxon>Bacteria</taxon>
        <taxon>Pseudomonadati</taxon>
        <taxon>Pseudomonadota</taxon>
        <taxon>Alphaproteobacteria</taxon>
        <taxon>Hyphomicrobiales</taxon>
        <taxon>Parvibaculaceae</taxon>
        <taxon>Parvibaculum</taxon>
    </lineage>
</organism>
<keyword evidence="4 12" id="KW-0548">Nucleotidyltransferase</keyword>
<dbReference type="InterPro" id="IPR019475">
    <property type="entry name" value="DNA_primase_DnaB-bd"/>
</dbReference>
<dbReference type="InterPro" id="IPR034151">
    <property type="entry name" value="TOPRIM_DnaG_bac"/>
</dbReference>
<dbReference type="GO" id="GO:0003899">
    <property type="term" value="F:DNA-directed RNA polymerase activity"/>
    <property type="evidence" value="ECO:0007669"/>
    <property type="project" value="UniProtKB-UniRule"/>
</dbReference>
<keyword evidence="17" id="KW-1185">Reference proteome</keyword>
<dbReference type="Pfam" id="PF13662">
    <property type="entry name" value="Toprim_4"/>
    <property type="match status" value="1"/>
</dbReference>
<keyword evidence="8 13" id="KW-0862">Zinc</keyword>
<evidence type="ECO:0000256" key="3">
    <source>
        <dbReference type="ARBA" id="ARBA00022679"/>
    </source>
</evidence>
<dbReference type="FunFam" id="3.40.1360.10:FF:000002">
    <property type="entry name" value="DNA primase"/>
    <property type="match status" value="1"/>
</dbReference>
<keyword evidence="7" id="KW-0863">Zinc-finger</keyword>
<dbReference type="PROSITE" id="PS50880">
    <property type="entry name" value="TOPRIM"/>
    <property type="match status" value="1"/>
</dbReference>
<evidence type="ECO:0000313" key="16">
    <source>
        <dbReference type="EMBL" id="KAB7738436.1"/>
    </source>
</evidence>
<dbReference type="Pfam" id="PF08275">
    <property type="entry name" value="DNAG_N"/>
    <property type="match status" value="1"/>
</dbReference>
<comment type="cofactor">
    <cofactor evidence="13">
        <name>Zn(2+)</name>
        <dbReference type="ChEBI" id="CHEBI:29105"/>
    </cofactor>
    <text evidence="13">Binds 1 zinc ion per monomer.</text>
</comment>
<dbReference type="HAMAP" id="MF_00974">
    <property type="entry name" value="DNA_primase_DnaG"/>
    <property type="match status" value="1"/>
</dbReference>
<keyword evidence="1 12" id="KW-0240">DNA-directed RNA polymerase</keyword>
<evidence type="ECO:0000313" key="17">
    <source>
        <dbReference type="Proteomes" id="UP000468901"/>
    </source>
</evidence>
<dbReference type="PIRSF" id="PIRSF002811">
    <property type="entry name" value="DnaG"/>
    <property type="match status" value="1"/>
</dbReference>
<keyword evidence="11 12" id="KW-0804">Transcription</keyword>
<dbReference type="Pfam" id="PF01807">
    <property type="entry name" value="Zn_ribbon_DnaG"/>
    <property type="match status" value="1"/>
</dbReference>
<keyword evidence="2 12" id="KW-0639">Primosome</keyword>
<evidence type="ECO:0000256" key="6">
    <source>
        <dbReference type="ARBA" id="ARBA00022723"/>
    </source>
</evidence>
<accession>A0A6N6VCN0</accession>
<dbReference type="InterPro" id="IPR013264">
    <property type="entry name" value="DNAG_N"/>
</dbReference>
<dbReference type="SMART" id="SM00400">
    <property type="entry name" value="ZnF_CHCC"/>
    <property type="match status" value="1"/>
</dbReference>
<dbReference type="EC" id="2.7.7.101" evidence="12"/>
<name>A0A6N6VCN0_9HYPH</name>
<evidence type="ECO:0000256" key="4">
    <source>
        <dbReference type="ARBA" id="ARBA00022695"/>
    </source>
</evidence>
<dbReference type="SUPFAM" id="SSF57783">
    <property type="entry name" value="Zinc beta-ribbon"/>
    <property type="match status" value="1"/>
</dbReference>
<gene>
    <name evidence="12" type="primary">dnaG</name>
    <name evidence="16" type="ORF">F2P47_17165</name>
</gene>
<keyword evidence="10 12" id="KW-0238">DNA-binding</keyword>
<comment type="subunit">
    <text evidence="12">Monomer. Interacts with DnaB.</text>
</comment>
<evidence type="ECO:0000256" key="5">
    <source>
        <dbReference type="ARBA" id="ARBA00022705"/>
    </source>
</evidence>
<evidence type="ECO:0000256" key="9">
    <source>
        <dbReference type="ARBA" id="ARBA00022842"/>
    </source>
</evidence>
<dbReference type="FunFam" id="3.90.580.10:FF:000001">
    <property type="entry name" value="DNA primase"/>
    <property type="match status" value="1"/>
</dbReference>
<dbReference type="PANTHER" id="PTHR30313:SF2">
    <property type="entry name" value="DNA PRIMASE"/>
    <property type="match status" value="1"/>
</dbReference>
<dbReference type="EMBL" id="WESC01000023">
    <property type="protein sequence ID" value="KAB7738436.1"/>
    <property type="molecule type" value="Genomic_DNA"/>
</dbReference>
<evidence type="ECO:0000256" key="7">
    <source>
        <dbReference type="ARBA" id="ARBA00022771"/>
    </source>
</evidence>
<dbReference type="InterPro" id="IPR002694">
    <property type="entry name" value="Znf_CHC2"/>
</dbReference>
<evidence type="ECO:0000259" key="15">
    <source>
        <dbReference type="PROSITE" id="PS50880"/>
    </source>
</evidence>
<dbReference type="InterPro" id="IPR050219">
    <property type="entry name" value="DnaG_primase"/>
</dbReference>
<dbReference type="SUPFAM" id="SSF56731">
    <property type="entry name" value="DNA primase core"/>
    <property type="match status" value="1"/>
</dbReference>
<protein>
    <recommendedName>
        <fullName evidence="12 13">DNA primase</fullName>
        <ecNumber evidence="12">2.7.7.101</ecNumber>
    </recommendedName>
</protein>
<dbReference type="InterPro" id="IPR006295">
    <property type="entry name" value="DNA_primase_DnaG"/>
</dbReference>
<evidence type="ECO:0000256" key="1">
    <source>
        <dbReference type="ARBA" id="ARBA00022478"/>
    </source>
</evidence>
<comment type="catalytic activity">
    <reaction evidence="12">
        <text>ssDNA + n NTP = ssDNA/pppN(pN)n-1 hybrid + (n-1) diphosphate.</text>
        <dbReference type="EC" id="2.7.7.101"/>
    </reaction>
</comment>
<dbReference type="GO" id="GO:0003677">
    <property type="term" value="F:DNA binding"/>
    <property type="evidence" value="ECO:0007669"/>
    <property type="project" value="UniProtKB-KW"/>
</dbReference>
<reference evidence="16 17" key="1">
    <citation type="submission" date="2019-09" db="EMBL/GenBank/DDBJ databases">
        <title>Parvibaculum sedimenti sp. nov., isolated from sediment.</title>
        <authorList>
            <person name="Wang Y."/>
        </authorList>
    </citation>
    <scope>NUCLEOTIDE SEQUENCE [LARGE SCALE GENOMIC DNA]</scope>
    <source>
        <strain evidence="16 17">HXT-9</strain>
    </source>
</reference>
<dbReference type="GO" id="GO:0006269">
    <property type="term" value="P:DNA replication, synthesis of primer"/>
    <property type="evidence" value="ECO:0007669"/>
    <property type="project" value="UniProtKB-UniRule"/>
</dbReference>
<dbReference type="GO" id="GO:0000428">
    <property type="term" value="C:DNA-directed RNA polymerase complex"/>
    <property type="evidence" value="ECO:0007669"/>
    <property type="project" value="UniProtKB-KW"/>
</dbReference>
<evidence type="ECO:0000256" key="14">
    <source>
        <dbReference type="SAM" id="MobiDB-lite"/>
    </source>
</evidence>
<dbReference type="InterPro" id="IPR030846">
    <property type="entry name" value="DnaG_bac"/>
</dbReference>
<dbReference type="CDD" id="cd03364">
    <property type="entry name" value="TOPRIM_DnaG_primases"/>
    <property type="match status" value="1"/>
</dbReference>
<evidence type="ECO:0000256" key="10">
    <source>
        <dbReference type="ARBA" id="ARBA00023125"/>
    </source>
</evidence>
<dbReference type="Gene3D" id="3.90.980.10">
    <property type="entry name" value="DNA primase, catalytic core, N-terminal domain"/>
    <property type="match status" value="1"/>
</dbReference>
<dbReference type="InterPro" id="IPR036977">
    <property type="entry name" value="DNA_primase_Znf_CHC2"/>
</dbReference>